<evidence type="ECO:0000256" key="5">
    <source>
        <dbReference type="ARBA" id="ARBA00023277"/>
    </source>
</evidence>
<evidence type="ECO:0000256" key="1">
    <source>
        <dbReference type="ARBA" id="ARBA00004937"/>
    </source>
</evidence>
<evidence type="ECO:0000256" key="2">
    <source>
        <dbReference type="ARBA" id="ARBA00022526"/>
    </source>
</evidence>
<evidence type="ECO:0000313" key="9">
    <source>
        <dbReference type="EMBL" id="MFD1531565.1"/>
    </source>
</evidence>
<dbReference type="SUPFAM" id="SSF51735">
    <property type="entry name" value="NAD(P)-binding Rossmann-fold domains"/>
    <property type="match status" value="1"/>
</dbReference>
<sequence>MAADRVDALVIFGATGDLAKLETFPALVGLVERGVLDVPVIGVAKSGWDLSRFREYAAQSLRDNGMDPASPSARTMLGLLRYVDGDLGDDATYAAMSREMGDGQQALFYLEVPPFLFGRIAEGISTAGRAEGARVMVEKPFGTDLASAIELDQTMHRYFPEDAIYRVDHWLGLDPLNDVLVARFANSMLEPLLNRNHVQSVQITMAEAFDVADRGRFYDATGAIRDVVQNHMLQVLATVVAEPPDRSGPESWLDAKARVISAIRPLTEADTVRGQYDGYRDVDGVDPLSTVETYVAVRLALDTWRWAGVPILIRAGKTMPVTATEVSLRFKPVPYDVFGVDTSNLANAMRFRIWPSTQISLTLAGKQPGAGREPQLQNLVFAEQPGSDMRPYDRLIGAALDGRRGLFARQDTVEAAWRVVDPVLGDVVPVQRYERGTWGPKEADALLPGGEHWHDPA</sequence>
<dbReference type="InterPro" id="IPR001282">
    <property type="entry name" value="G6P_DH"/>
</dbReference>
<dbReference type="GO" id="GO:0004345">
    <property type="term" value="F:glucose-6-phosphate dehydrogenase activity"/>
    <property type="evidence" value="ECO:0007669"/>
    <property type="project" value="UniProtKB-EC"/>
</dbReference>
<comment type="caution">
    <text evidence="9">The sequence shown here is derived from an EMBL/GenBank/DDBJ whole genome shotgun (WGS) entry which is preliminary data.</text>
</comment>
<keyword evidence="4 6" id="KW-0560">Oxidoreductase</keyword>
<dbReference type="Gene3D" id="3.40.50.720">
    <property type="entry name" value="NAD(P)-binding Rossmann-like Domain"/>
    <property type="match status" value="1"/>
</dbReference>
<dbReference type="InterPro" id="IPR022674">
    <property type="entry name" value="G6P_DH_NAD-bd"/>
</dbReference>
<dbReference type="PANTHER" id="PTHR23429:SF0">
    <property type="entry name" value="GLUCOSE-6-PHOSPHATE 1-DEHYDROGENASE"/>
    <property type="match status" value="1"/>
</dbReference>
<feature type="active site" description="Proton acceptor" evidence="6">
    <location>
        <position position="231"/>
    </location>
</feature>
<feature type="binding site" evidence="6">
    <location>
        <position position="207"/>
    </location>
    <ligand>
        <name>substrate</name>
    </ligand>
</feature>
<dbReference type="Gene3D" id="3.30.360.10">
    <property type="entry name" value="Dihydrodipicolinate Reductase, domain 2"/>
    <property type="match status" value="1"/>
</dbReference>
<dbReference type="EC" id="1.1.1.49" evidence="6"/>
<organism evidence="9 10">
    <name type="scientific">Pseudonocardia aurantiaca</name>
    <dbReference type="NCBI Taxonomy" id="75290"/>
    <lineage>
        <taxon>Bacteria</taxon>
        <taxon>Bacillati</taxon>
        <taxon>Actinomycetota</taxon>
        <taxon>Actinomycetes</taxon>
        <taxon>Pseudonocardiales</taxon>
        <taxon>Pseudonocardiaceae</taxon>
        <taxon>Pseudonocardia</taxon>
    </lineage>
</organism>
<dbReference type="Pfam" id="PF02781">
    <property type="entry name" value="G6PD_C"/>
    <property type="match status" value="1"/>
</dbReference>
<comment type="function">
    <text evidence="6">Catalyzes the oxidation of glucose 6-phosphate to 6-phosphogluconolactone.</text>
</comment>
<comment type="caution">
    <text evidence="6">Lacks conserved residue(s) required for the propagation of feature annotation.</text>
</comment>
<reference evidence="10" key="1">
    <citation type="journal article" date="2019" name="Int. J. Syst. Evol. Microbiol.">
        <title>The Global Catalogue of Microorganisms (GCM) 10K type strain sequencing project: providing services to taxonomists for standard genome sequencing and annotation.</title>
        <authorList>
            <consortium name="The Broad Institute Genomics Platform"/>
            <consortium name="The Broad Institute Genome Sequencing Center for Infectious Disease"/>
            <person name="Wu L."/>
            <person name="Ma J."/>
        </authorList>
    </citation>
    <scope>NUCLEOTIDE SEQUENCE [LARGE SCALE GENOMIC DNA]</scope>
    <source>
        <strain evidence="10">JCM 12165</strain>
    </source>
</reference>
<keyword evidence="2 6" id="KW-0313">Glucose metabolism</keyword>
<dbReference type="HAMAP" id="MF_00966">
    <property type="entry name" value="G6PD"/>
    <property type="match status" value="1"/>
</dbReference>
<accession>A0ABW4FLS8</accession>
<dbReference type="InterPro" id="IPR036291">
    <property type="entry name" value="NAD(P)-bd_dom_sf"/>
</dbReference>
<evidence type="ECO:0000259" key="7">
    <source>
        <dbReference type="Pfam" id="PF00479"/>
    </source>
</evidence>
<dbReference type="Proteomes" id="UP001597145">
    <property type="component" value="Unassembled WGS sequence"/>
</dbReference>
<proteinExistence type="inferred from homology"/>
<feature type="domain" description="Glucose-6-phosphate dehydrogenase NAD-binding" evidence="7">
    <location>
        <begin position="10"/>
        <end position="172"/>
    </location>
</feature>
<dbReference type="InterPro" id="IPR022675">
    <property type="entry name" value="G6P_DH_C"/>
</dbReference>
<feature type="binding site" evidence="6">
    <location>
        <position position="226"/>
    </location>
    <ligand>
        <name>substrate</name>
    </ligand>
</feature>
<feature type="binding site" evidence="6">
    <location>
        <begin position="86"/>
        <end position="87"/>
    </location>
    <ligand>
        <name>NADP(+)</name>
        <dbReference type="ChEBI" id="CHEBI:58349"/>
    </ligand>
</feature>
<dbReference type="PRINTS" id="PR00079">
    <property type="entry name" value="G6PDHDRGNASE"/>
</dbReference>
<dbReference type="NCBIfam" id="TIGR00871">
    <property type="entry name" value="zwf"/>
    <property type="match status" value="1"/>
</dbReference>
<evidence type="ECO:0000256" key="6">
    <source>
        <dbReference type="HAMAP-Rule" id="MF_00966"/>
    </source>
</evidence>
<dbReference type="SUPFAM" id="SSF55347">
    <property type="entry name" value="Glyceraldehyde-3-phosphate dehydrogenase-like, C-terminal domain"/>
    <property type="match status" value="1"/>
</dbReference>
<gene>
    <name evidence="6 9" type="primary">zwf</name>
    <name evidence="9" type="ORF">ACFSCY_19200</name>
</gene>
<name>A0ABW4FLS8_9PSEU</name>
<feature type="binding site" evidence="6">
    <location>
        <begin position="13"/>
        <end position="20"/>
    </location>
    <ligand>
        <name>NADP(+)</name>
        <dbReference type="ChEBI" id="CHEBI:58349"/>
    </ligand>
</feature>
<comment type="catalytic activity">
    <reaction evidence="6">
        <text>D-glucose 6-phosphate + NADP(+) = 6-phospho-D-glucono-1,5-lactone + NADPH + H(+)</text>
        <dbReference type="Rhea" id="RHEA:15841"/>
        <dbReference type="ChEBI" id="CHEBI:15378"/>
        <dbReference type="ChEBI" id="CHEBI:57783"/>
        <dbReference type="ChEBI" id="CHEBI:57955"/>
        <dbReference type="ChEBI" id="CHEBI:58349"/>
        <dbReference type="ChEBI" id="CHEBI:61548"/>
        <dbReference type="EC" id="1.1.1.49"/>
    </reaction>
</comment>
<evidence type="ECO:0000256" key="4">
    <source>
        <dbReference type="ARBA" id="ARBA00023002"/>
    </source>
</evidence>
<dbReference type="RefSeq" id="WP_379659856.1">
    <property type="nucleotide sequence ID" value="NZ_JBHUCP010000013.1"/>
</dbReference>
<dbReference type="PANTHER" id="PTHR23429">
    <property type="entry name" value="GLUCOSE-6-PHOSPHATE 1-DEHYDROGENASE G6PD"/>
    <property type="match status" value="1"/>
</dbReference>
<feature type="binding site" evidence="6">
    <location>
        <position position="169"/>
    </location>
    <ligand>
        <name>substrate</name>
    </ligand>
</feature>
<evidence type="ECO:0000259" key="8">
    <source>
        <dbReference type="Pfam" id="PF02781"/>
    </source>
</evidence>
<keyword evidence="10" id="KW-1185">Reference proteome</keyword>
<protein>
    <recommendedName>
        <fullName evidence="6">Glucose-6-phosphate 1-dehydrogenase</fullName>
        <shortName evidence="6">G6PD</shortName>
        <ecNumber evidence="6">1.1.1.49</ecNumber>
    </recommendedName>
</protein>
<keyword evidence="3 6" id="KW-0521">NADP</keyword>
<evidence type="ECO:0000313" key="10">
    <source>
        <dbReference type="Proteomes" id="UP001597145"/>
    </source>
</evidence>
<dbReference type="EMBL" id="JBHUCP010000013">
    <property type="protein sequence ID" value="MFD1531565.1"/>
    <property type="molecule type" value="Genomic_DNA"/>
</dbReference>
<comment type="pathway">
    <text evidence="1 6">Carbohydrate degradation; pentose phosphate pathway; D-ribulose 5-phosphate from D-glucose 6-phosphate (oxidative stage): step 1/3.</text>
</comment>
<dbReference type="Pfam" id="PF00479">
    <property type="entry name" value="G6PD_N"/>
    <property type="match status" value="1"/>
</dbReference>
<feature type="binding site" evidence="6">
    <location>
        <position position="139"/>
    </location>
    <ligand>
        <name>NADP(+)</name>
        <dbReference type="ChEBI" id="CHEBI:58349"/>
    </ligand>
</feature>
<feature type="binding site" evidence="6">
    <location>
        <position position="317"/>
    </location>
    <ligand>
        <name>substrate</name>
    </ligand>
</feature>
<dbReference type="PIRSF" id="PIRSF000110">
    <property type="entry name" value="G6PD"/>
    <property type="match status" value="1"/>
</dbReference>
<comment type="similarity">
    <text evidence="6">Belongs to the glucose-6-phosphate dehydrogenase family.</text>
</comment>
<feature type="domain" description="Glucose-6-phosphate dehydrogenase C-terminal" evidence="8">
    <location>
        <begin position="180"/>
        <end position="453"/>
    </location>
</feature>
<evidence type="ECO:0000256" key="3">
    <source>
        <dbReference type="ARBA" id="ARBA00022857"/>
    </source>
</evidence>
<keyword evidence="5 6" id="KW-0119">Carbohydrate metabolism</keyword>